<dbReference type="GO" id="GO:0004497">
    <property type="term" value="F:monooxygenase activity"/>
    <property type="evidence" value="ECO:0007669"/>
    <property type="project" value="UniProtKB-KW"/>
</dbReference>
<dbReference type="CDD" id="cd11029">
    <property type="entry name" value="CYP107-like"/>
    <property type="match status" value="1"/>
</dbReference>
<evidence type="ECO:0000256" key="7">
    <source>
        <dbReference type="ARBA" id="ARBA00023033"/>
    </source>
</evidence>
<dbReference type="Proteomes" id="UP000215223">
    <property type="component" value="Unassembled WGS sequence"/>
</dbReference>
<dbReference type="FunFam" id="1.10.630.10:FF:000018">
    <property type="entry name" value="Cytochrome P450 monooxygenase"/>
    <property type="match status" value="1"/>
</dbReference>
<accession>A0A229SC92</accession>
<reference evidence="10 11" key="1">
    <citation type="submission" date="2017-07" db="EMBL/GenBank/DDBJ databases">
        <title>Amycolatopsis thailandensis Genome sequencing and assembly.</title>
        <authorList>
            <person name="Kaur N."/>
            <person name="Mayilraj S."/>
        </authorList>
    </citation>
    <scope>NUCLEOTIDE SEQUENCE [LARGE SCALE GENOMIC DNA]</scope>
    <source>
        <strain evidence="10 11">JCM 16380</strain>
    </source>
</reference>
<keyword evidence="6 9" id="KW-0408">Iron</keyword>
<evidence type="ECO:0000256" key="5">
    <source>
        <dbReference type="ARBA" id="ARBA00023002"/>
    </source>
</evidence>
<gene>
    <name evidence="10" type="ORF">CFP71_12985</name>
</gene>
<dbReference type="OrthoDB" id="142769at2"/>
<comment type="function">
    <text evidence="8">Involved in the coupling of aromatic side chains of the heptapeptide of vancomycin.</text>
</comment>
<evidence type="ECO:0000256" key="8">
    <source>
        <dbReference type="ARBA" id="ARBA00055433"/>
    </source>
</evidence>
<organism evidence="10 11">
    <name type="scientific">Amycolatopsis thailandensis</name>
    <dbReference type="NCBI Taxonomy" id="589330"/>
    <lineage>
        <taxon>Bacteria</taxon>
        <taxon>Bacillati</taxon>
        <taxon>Actinomycetota</taxon>
        <taxon>Actinomycetes</taxon>
        <taxon>Pseudonocardiales</taxon>
        <taxon>Pseudonocardiaceae</taxon>
        <taxon>Amycolatopsis</taxon>
    </lineage>
</organism>
<evidence type="ECO:0000256" key="9">
    <source>
        <dbReference type="RuleBase" id="RU000461"/>
    </source>
</evidence>
<name>A0A229SC92_9PSEU</name>
<dbReference type="GO" id="GO:0020037">
    <property type="term" value="F:heme binding"/>
    <property type="evidence" value="ECO:0007669"/>
    <property type="project" value="InterPro"/>
</dbReference>
<evidence type="ECO:0000256" key="6">
    <source>
        <dbReference type="ARBA" id="ARBA00023004"/>
    </source>
</evidence>
<proteinExistence type="inferred from homology"/>
<comment type="similarity">
    <text evidence="2 9">Belongs to the cytochrome P450 family.</text>
</comment>
<dbReference type="Gene3D" id="1.10.630.10">
    <property type="entry name" value="Cytochrome P450"/>
    <property type="match status" value="1"/>
</dbReference>
<dbReference type="PROSITE" id="PS00086">
    <property type="entry name" value="CYTOCHROME_P450"/>
    <property type="match status" value="1"/>
</dbReference>
<sequence>MTTTPDTTFSLMGPEFQADPYATIARLREAGPAVKGTFIDGEPCWMFVRDAEVRTILDDPRFVVNPASVPGGAVPDRRVEGMVAIGIDEEIARPYLSASMAELDSPGHPRLRKLASRAFTARRIAELRPRMEQVTARLLHALPEYAEDGVVDLIEHFAHPLPLTVICDLIGVPEADRPLWLEWSHAAMWHVKPGAMTLAEAMRAMVAQIQELITERRAAPADDLIDALIRVQDEDGDRLSDTELVMLLLDLGVAGHETTSYLIGTGTAALLTHPDQLALLRSDLSLLPKAIHELMRWCTPVMLTRPRHVTVDLDLGGVPLAAGERVMAILPGANRDPRRFPDADRLDITRTYEFRGEQHVGFSHGPHYCLGAGLAKEEGEVAFGALLRKYPDLALAVDESEFEWQQPHPGMRRLARLPLRL</sequence>
<dbReference type="InterPro" id="IPR036396">
    <property type="entry name" value="Cyt_P450_sf"/>
</dbReference>
<evidence type="ECO:0000256" key="3">
    <source>
        <dbReference type="ARBA" id="ARBA00022617"/>
    </source>
</evidence>
<evidence type="ECO:0000313" key="10">
    <source>
        <dbReference type="EMBL" id="OXM56470.1"/>
    </source>
</evidence>
<keyword evidence="11" id="KW-1185">Reference proteome</keyword>
<keyword evidence="4 9" id="KW-0479">Metal-binding</keyword>
<dbReference type="InterPro" id="IPR001128">
    <property type="entry name" value="Cyt_P450"/>
</dbReference>
<evidence type="ECO:0000313" key="11">
    <source>
        <dbReference type="Proteomes" id="UP000215223"/>
    </source>
</evidence>
<evidence type="ECO:0000256" key="2">
    <source>
        <dbReference type="ARBA" id="ARBA00010617"/>
    </source>
</evidence>
<comment type="pathway">
    <text evidence="1">Antibiotic biosynthesis; vancomycin biosynthesis.</text>
</comment>
<keyword evidence="3 9" id="KW-0349">Heme</keyword>
<evidence type="ECO:0000256" key="4">
    <source>
        <dbReference type="ARBA" id="ARBA00022723"/>
    </source>
</evidence>
<dbReference type="GO" id="GO:0005506">
    <property type="term" value="F:iron ion binding"/>
    <property type="evidence" value="ECO:0007669"/>
    <property type="project" value="InterPro"/>
</dbReference>
<dbReference type="Pfam" id="PF00067">
    <property type="entry name" value="p450"/>
    <property type="match status" value="1"/>
</dbReference>
<keyword evidence="5 9" id="KW-0560">Oxidoreductase</keyword>
<protein>
    <submittedName>
        <fullName evidence="10">Cytochrome P450</fullName>
    </submittedName>
</protein>
<dbReference type="EMBL" id="NMQT01000041">
    <property type="protein sequence ID" value="OXM56470.1"/>
    <property type="molecule type" value="Genomic_DNA"/>
</dbReference>
<dbReference type="SUPFAM" id="SSF48264">
    <property type="entry name" value="Cytochrome P450"/>
    <property type="match status" value="1"/>
</dbReference>
<dbReference type="PANTHER" id="PTHR46696">
    <property type="entry name" value="P450, PUTATIVE (EUROFUNG)-RELATED"/>
    <property type="match status" value="1"/>
</dbReference>
<comment type="caution">
    <text evidence="10">The sequence shown here is derived from an EMBL/GenBank/DDBJ whole genome shotgun (WGS) entry which is preliminary data.</text>
</comment>
<dbReference type="GO" id="GO:0016705">
    <property type="term" value="F:oxidoreductase activity, acting on paired donors, with incorporation or reduction of molecular oxygen"/>
    <property type="evidence" value="ECO:0007669"/>
    <property type="project" value="InterPro"/>
</dbReference>
<dbReference type="InterPro" id="IPR017972">
    <property type="entry name" value="Cyt_P450_CS"/>
</dbReference>
<dbReference type="PRINTS" id="PR00359">
    <property type="entry name" value="BP450"/>
</dbReference>
<dbReference type="InterPro" id="IPR002397">
    <property type="entry name" value="Cyt_P450_B"/>
</dbReference>
<evidence type="ECO:0000256" key="1">
    <source>
        <dbReference type="ARBA" id="ARBA00004660"/>
    </source>
</evidence>
<keyword evidence="7 9" id="KW-0503">Monooxygenase</keyword>
<dbReference type="PANTHER" id="PTHR46696:SF1">
    <property type="entry name" value="CYTOCHROME P450 YJIB-RELATED"/>
    <property type="match status" value="1"/>
</dbReference>
<dbReference type="AlphaFoldDB" id="A0A229SC92"/>